<keyword evidence="5" id="KW-1133">Transmembrane helix</keyword>
<dbReference type="Pfam" id="PF02472">
    <property type="entry name" value="ExbD"/>
    <property type="match status" value="1"/>
</dbReference>
<accession>A0A9D9J0B9</accession>
<dbReference type="PANTHER" id="PTHR30558">
    <property type="entry name" value="EXBD MEMBRANE COMPONENT OF PMF-DRIVEN MACROMOLECULE IMPORT SYSTEM"/>
    <property type="match status" value="1"/>
</dbReference>
<evidence type="ECO:0000256" key="2">
    <source>
        <dbReference type="ARBA" id="ARBA00005811"/>
    </source>
</evidence>
<dbReference type="Gene3D" id="3.30.420.270">
    <property type="match status" value="1"/>
</dbReference>
<keyword evidence="7" id="KW-0813">Transport</keyword>
<organism evidence="8 9">
    <name type="scientific">Candidatus Merdivivens faecigallinarum</name>
    <dbReference type="NCBI Taxonomy" id="2840871"/>
    <lineage>
        <taxon>Bacteria</taxon>
        <taxon>Pseudomonadati</taxon>
        <taxon>Bacteroidota</taxon>
        <taxon>Bacteroidia</taxon>
        <taxon>Bacteroidales</taxon>
        <taxon>Muribaculaceae</taxon>
        <taxon>Muribaculaceae incertae sedis</taxon>
        <taxon>Candidatus Merdivivens</taxon>
    </lineage>
</organism>
<evidence type="ECO:0000256" key="6">
    <source>
        <dbReference type="ARBA" id="ARBA00023136"/>
    </source>
</evidence>
<reference evidence="8" key="2">
    <citation type="journal article" date="2021" name="PeerJ">
        <title>Extensive microbial diversity within the chicken gut microbiome revealed by metagenomics and culture.</title>
        <authorList>
            <person name="Gilroy R."/>
            <person name="Ravi A."/>
            <person name="Getino M."/>
            <person name="Pursley I."/>
            <person name="Horton D.L."/>
            <person name="Alikhan N.F."/>
            <person name="Baker D."/>
            <person name="Gharbi K."/>
            <person name="Hall N."/>
            <person name="Watson M."/>
            <person name="Adriaenssens E.M."/>
            <person name="Foster-Nyarko E."/>
            <person name="Jarju S."/>
            <person name="Secka A."/>
            <person name="Antonio M."/>
            <person name="Oren A."/>
            <person name="Chaudhuri R.R."/>
            <person name="La Ragione R."/>
            <person name="Hildebrand F."/>
            <person name="Pallen M.J."/>
        </authorList>
    </citation>
    <scope>NUCLEOTIDE SEQUENCE</scope>
    <source>
        <strain evidence="8">B3-2255</strain>
    </source>
</reference>
<dbReference type="EMBL" id="JADILY010000100">
    <property type="protein sequence ID" value="MBO8481853.1"/>
    <property type="molecule type" value="Genomic_DNA"/>
</dbReference>
<keyword evidence="7" id="KW-0653">Protein transport</keyword>
<dbReference type="GO" id="GO:0015031">
    <property type="term" value="P:protein transport"/>
    <property type="evidence" value="ECO:0007669"/>
    <property type="project" value="UniProtKB-KW"/>
</dbReference>
<evidence type="ECO:0000256" key="1">
    <source>
        <dbReference type="ARBA" id="ARBA00004162"/>
    </source>
</evidence>
<proteinExistence type="inferred from homology"/>
<gene>
    <name evidence="8" type="ORF">IAC87_04835</name>
</gene>
<protein>
    <submittedName>
        <fullName evidence="8">Biopolymer transporter ExbD</fullName>
    </submittedName>
</protein>
<dbReference type="Proteomes" id="UP000823772">
    <property type="component" value="Unassembled WGS sequence"/>
</dbReference>
<keyword evidence="6" id="KW-0472">Membrane</keyword>
<keyword evidence="4 7" id="KW-0812">Transmembrane</keyword>
<evidence type="ECO:0000256" key="4">
    <source>
        <dbReference type="ARBA" id="ARBA00022692"/>
    </source>
</evidence>
<evidence type="ECO:0000256" key="7">
    <source>
        <dbReference type="RuleBase" id="RU003879"/>
    </source>
</evidence>
<dbReference type="GO" id="GO:0005886">
    <property type="term" value="C:plasma membrane"/>
    <property type="evidence" value="ECO:0007669"/>
    <property type="project" value="UniProtKB-SubCell"/>
</dbReference>
<evidence type="ECO:0000256" key="3">
    <source>
        <dbReference type="ARBA" id="ARBA00022475"/>
    </source>
</evidence>
<evidence type="ECO:0000313" key="8">
    <source>
        <dbReference type="EMBL" id="MBO8481853.1"/>
    </source>
</evidence>
<dbReference type="PANTHER" id="PTHR30558:SF7">
    <property type="entry name" value="TOL-PAL SYSTEM PROTEIN TOLR"/>
    <property type="match status" value="1"/>
</dbReference>
<dbReference type="AlphaFoldDB" id="A0A9D9J0B9"/>
<comment type="caution">
    <text evidence="8">The sequence shown here is derived from an EMBL/GenBank/DDBJ whole genome shotgun (WGS) entry which is preliminary data.</text>
</comment>
<evidence type="ECO:0000256" key="5">
    <source>
        <dbReference type="ARBA" id="ARBA00022989"/>
    </source>
</evidence>
<comment type="similarity">
    <text evidence="2 7">Belongs to the ExbD/TolR family.</text>
</comment>
<name>A0A9D9J0B9_9BACT</name>
<dbReference type="GO" id="GO:0022857">
    <property type="term" value="F:transmembrane transporter activity"/>
    <property type="evidence" value="ECO:0007669"/>
    <property type="project" value="InterPro"/>
</dbReference>
<dbReference type="InterPro" id="IPR003400">
    <property type="entry name" value="ExbD"/>
</dbReference>
<comment type="subcellular location">
    <subcellularLocation>
        <location evidence="1">Cell membrane</location>
        <topology evidence="1">Single-pass membrane protein</topology>
    </subcellularLocation>
    <subcellularLocation>
        <location evidence="7">Cell membrane</location>
        <topology evidence="7">Single-pass type II membrane protein</topology>
    </subcellularLocation>
</comment>
<sequence length="137" mass="15266">MAIKRRTSVEASFSMSSMTDIVFLLLIFFLVTSTLINPNALKLLLPKSTGQVAAKATASVSIKHYPEEGTFSYHINGDMTPVRFDEIEERLNVILGNEEDPTFSIYADETVPISEVVKVMNIAKRNHYKVILATSPE</sequence>
<reference evidence="8" key="1">
    <citation type="submission" date="2020-10" db="EMBL/GenBank/DDBJ databases">
        <authorList>
            <person name="Gilroy R."/>
        </authorList>
    </citation>
    <scope>NUCLEOTIDE SEQUENCE</scope>
    <source>
        <strain evidence="8">B3-2255</strain>
    </source>
</reference>
<keyword evidence="3" id="KW-1003">Cell membrane</keyword>
<evidence type="ECO:0000313" key="9">
    <source>
        <dbReference type="Proteomes" id="UP000823772"/>
    </source>
</evidence>